<dbReference type="EMBL" id="MT144308">
    <property type="protein sequence ID" value="QJA52050.1"/>
    <property type="molecule type" value="Genomic_DNA"/>
</dbReference>
<evidence type="ECO:0000313" key="1">
    <source>
        <dbReference type="EMBL" id="QJA52050.1"/>
    </source>
</evidence>
<sequence>MINIIKNILIKILRNILSNVSTKTFLRGIMLDILEVCEDNVAEHKHCPKKECGKVIRGDHDFCDDCRVKILGRDDGKENS</sequence>
<proteinExistence type="predicted"/>
<protein>
    <submittedName>
        <fullName evidence="1">Uncharacterized protein</fullName>
    </submittedName>
</protein>
<organism evidence="1">
    <name type="scientific">viral metagenome</name>
    <dbReference type="NCBI Taxonomy" id="1070528"/>
    <lineage>
        <taxon>unclassified sequences</taxon>
        <taxon>metagenomes</taxon>
        <taxon>organismal metagenomes</taxon>
    </lineage>
</organism>
<accession>A0A6H1ZXW3</accession>
<dbReference type="AlphaFoldDB" id="A0A6H1ZXW3"/>
<gene>
    <name evidence="1" type="ORF">TM448A02448_0011</name>
</gene>
<name>A0A6H1ZXW3_9ZZZZ</name>
<reference evidence="1" key="1">
    <citation type="submission" date="2020-03" db="EMBL/GenBank/DDBJ databases">
        <title>The deep terrestrial virosphere.</title>
        <authorList>
            <person name="Holmfeldt K."/>
            <person name="Nilsson E."/>
            <person name="Simone D."/>
            <person name="Lopez-Fernandez M."/>
            <person name="Wu X."/>
            <person name="de Brujin I."/>
            <person name="Lundin D."/>
            <person name="Andersson A."/>
            <person name="Bertilsson S."/>
            <person name="Dopson M."/>
        </authorList>
    </citation>
    <scope>NUCLEOTIDE SEQUENCE</scope>
    <source>
        <strain evidence="1">TM448A02448</strain>
    </source>
</reference>